<dbReference type="Gene3D" id="3.60.21.10">
    <property type="match status" value="1"/>
</dbReference>
<feature type="domain" description="Calcineurin-like phosphoesterase" evidence="5">
    <location>
        <begin position="242"/>
        <end position="404"/>
    </location>
</feature>
<accession>A0ABV5MU22</accession>
<feature type="transmembrane region" description="Helical" evidence="4">
    <location>
        <begin position="39"/>
        <end position="56"/>
    </location>
</feature>
<dbReference type="Proteomes" id="UP001589709">
    <property type="component" value="Unassembled WGS sequence"/>
</dbReference>
<dbReference type="SUPFAM" id="SSF56300">
    <property type="entry name" value="Metallo-dependent phosphatases"/>
    <property type="match status" value="1"/>
</dbReference>
<gene>
    <name evidence="6" type="ORF">ACFF45_01935</name>
</gene>
<name>A0ABV5MU22_9ACTN</name>
<keyword evidence="7" id="KW-1185">Reference proteome</keyword>
<evidence type="ECO:0000256" key="1">
    <source>
        <dbReference type="ARBA" id="ARBA00022723"/>
    </source>
</evidence>
<evidence type="ECO:0000256" key="3">
    <source>
        <dbReference type="SAM" id="MobiDB-lite"/>
    </source>
</evidence>
<organism evidence="6 7">
    <name type="scientific">Streptomyces cinereospinus</name>
    <dbReference type="NCBI Taxonomy" id="285561"/>
    <lineage>
        <taxon>Bacteria</taxon>
        <taxon>Bacillati</taxon>
        <taxon>Actinomycetota</taxon>
        <taxon>Actinomycetes</taxon>
        <taxon>Kitasatosporales</taxon>
        <taxon>Streptomycetaceae</taxon>
        <taxon>Streptomyces</taxon>
    </lineage>
</organism>
<dbReference type="PANTHER" id="PTHR31302">
    <property type="entry name" value="TRANSMEMBRANE PROTEIN WITH METALLOPHOSPHOESTERASE DOMAIN-RELATED"/>
    <property type="match status" value="1"/>
</dbReference>
<keyword evidence="4" id="KW-1133">Transmembrane helix</keyword>
<sequence>MVIVLLLVVVSVLVAANWYLWRRLFRDTTRGPGVPRRAGAVLIGGGWVVAIGALMAERAGAPFWLQQTLAWPGLLWLALSVYLLLGVVAGEVVRPVLRRVLERRDARTRVPAAAGVPRPEPIPAGAPPRETVPAGASVESAATGPSSEADSTVASNEAVSTVASGGAAATEAPGEAGPAGERQPAPRPAPSRRLFVSRVVAGAAAAAAVGTVGAGTYGVLNGPGVRRVTVPLAKLPRAGHGFRIAVVSDIHLSPVLGRGFAQKVVDTINGTQPDLIAVVGDLVDGSVKDLGPAAAPLAQLSARHGTYFVTGNHEYFSGAEQWVEQVRRLGMRPLENARTELPWFDLAGVNDIAGESEGQGPDFARALGDRDTARACVLLAHQPVQIHEAVEHAVDLQLSGHTHGGQLWPGNLLAEAANPTVAGLERYGDTQLYVSRGAGAWGPPTRVGAPSDITVIELAALRA</sequence>
<dbReference type="CDD" id="cd07385">
    <property type="entry name" value="MPP_YkuE_C"/>
    <property type="match status" value="1"/>
</dbReference>
<dbReference type="InterPro" id="IPR029052">
    <property type="entry name" value="Metallo-depent_PP-like"/>
</dbReference>
<reference evidence="6 7" key="1">
    <citation type="submission" date="2024-09" db="EMBL/GenBank/DDBJ databases">
        <authorList>
            <person name="Sun Q."/>
            <person name="Mori K."/>
        </authorList>
    </citation>
    <scope>NUCLEOTIDE SEQUENCE [LARGE SCALE GENOMIC DNA]</scope>
    <source>
        <strain evidence="6 7">JCM 6917</strain>
    </source>
</reference>
<evidence type="ECO:0000313" key="7">
    <source>
        <dbReference type="Proteomes" id="UP001589709"/>
    </source>
</evidence>
<dbReference type="RefSeq" id="WP_381340992.1">
    <property type="nucleotide sequence ID" value="NZ_JBHMCY010000003.1"/>
</dbReference>
<evidence type="ECO:0000256" key="2">
    <source>
        <dbReference type="ARBA" id="ARBA00022801"/>
    </source>
</evidence>
<evidence type="ECO:0000313" key="6">
    <source>
        <dbReference type="EMBL" id="MFB9461520.1"/>
    </source>
</evidence>
<evidence type="ECO:0000256" key="4">
    <source>
        <dbReference type="SAM" id="Phobius"/>
    </source>
</evidence>
<dbReference type="PANTHER" id="PTHR31302:SF31">
    <property type="entry name" value="PHOSPHODIESTERASE YAEI"/>
    <property type="match status" value="1"/>
</dbReference>
<protein>
    <submittedName>
        <fullName evidence="6">Metallophosphoesterase</fullName>
    </submittedName>
</protein>
<keyword evidence="4" id="KW-0472">Membrane</keyword>
<feature type="compositionally biased region" description="Low complexity" evidence="3">
    <location>
        <begin position="157"/>
        <end position="183"/>
    </location>
</feature>
<keyword evidence="4" id="KW-0812">Transmembrane</keyword>
<feature type="region of interest" description="Disordered" evidence="3">
    <location>
        <begin position="109"/>
        <end position="189"/>
    </location>
</feature>
<comment type="caution">
    <text evidence="6">The sequence shown here is derived from an EMBL/GenBank/DDBJ whole genome shotgun (WGS) entry which is preliminary data.</text>
</comment>
<proteinExistence type="predicted"/>
<dbReference type="InterPro" id="IPR004843">
    <property type="entry name" value="Calcineurin-like_PHP"/>
</dbReference>
<evidence type="ECO:0000259" key="5">
    <source>
        <dbReference type="Pfam" id="PF00149"/>
    </source>
</evidence>
<dbReference type="InterPro" id="IPR051158">
    <property type="entry name" value="Metallophosphoesterase_sf"/>
</dbReference>
<feature type="compositionally biased region" description="Polar residues" evidence="3">
    <location>
        <begin position="143"/>
        <end position="155"/>
    </location>
</feature>
<keyword evidence="2" id="KW-0378">Hydrolase</keyword>
<keyword evidence="1" id="KW-0479">Metal-binding</keyword>
<dbReference type="EMBL" id="JBHMCY010000003">
    <property type="protein sequence ID" value="MFB9461520.1"/>
    <property type="molecule type" value="Genomic_DNA"/>
</dbReference>
<feature type="transmembrane region" description="Helical" evidence="4">
    <location>
        <begin position="68"/>
        <end position="89"/>
    </location>
</feature>
<dbReference type="Pfam" id="PF00149">
    <property type="entry name" value="Metallophos"/>
    <property type="match status" value="1"/>
</dbReference>